<evidence type="ECO:0000256" key="11">
    <source>
        <dbReference type="ARBA" id="ARBA00023004"/>
    </source>
</evidence>
<name>A0A194AIG6_9BACT</name>
<feature type="binding site" evidence="14">
    <location>
        <position position="151"/>
    </location>
    <ligand>
        <name>[4Fe-4S] cluster</name>
        <dbReference type="ChEBI" id="CHEBI:49883"/>
        <note>4Fe-4S-S-AdoMet</note>
    </ligand>
</feature>
<dbReference type="EMBL" id="BDFE01000020">
    <property type="protein sequence ID" value="GAU09877.1"/>
    <property type="molecule type" value="Genomic_DNA"/>
</dbReference>
<dbReference type="GO" id="GO:0051539">
    <property type="term" value="F:4 iron, 4 sulfur cluster binding"/>
    <property type="evidence" value="ECO:0007669"/>
    <property type="project" value="UniProtKB-KW"/>
</dbReference>
<sequence>MHVLDELEDEPPDCASSNLQRGMPREVTEDRFMKTWFPGTGDRQWNDWHWQIRNRITDAARLHAILGLCKEEMAASREVANMPLAVTPYYLRVIVENAHSPLRKCVVPSSWEHLISPHELTDPLGEDTHSPVPGIVHRYPDRVLLLATDFCSTYCRYCTRSRLVGRRRASCFGNSWKQGVEYIRSRPEIRDVLISGGDPLTMCDEHIERLLLELRSIPHVEIVRLGTKVPAVLPQRITPSLVRILRKAHPLYLSLHFTHPHELTPACKRACELLADGGIPLGSQTVLLAGVNDDVTTMKRLMQGLLRFRVRPYYLYQCDPIPGSSHFRTPVATGLEIIRGLRGHTSGYAVPQYVIDAPGGGGKIPLLPKSEQGLDALGNLVLKNYEGKLFTYPEACGPMTRSIFCPEDAHESRPDL</sequence>
<comment type="caution">
    <text evidence="18">The sequence shown here is derived from an EMBL/GenBank/DDBJ whole genome shotgun (WGS) entry which is preliminary data.</text>
</comment>
<evidence type="ECO:0000256" key="5">
    <source>
        <dbReference type="ARBA" id="ARBA00012144"/>
    </source>
</evidence>
<keyword evidence="9 14" id="KW-0479">Metal-binding</keyword>
<evidence type="ECO:0000256" key="2">
    <source>
        <dbReference type="ARBA" id="ARBA00001933"/>
    </source>
</evidence>
<keyword evidence="10 15" id="KW-0663">Pyridoxal phosphate</keyword>
<dbReference type="Gene3D" id="3.20.20.70">
    <property type="entry name" value="Aldolase class I"/>
    <property type="match status" value="1"/>
</dbReference>
<evidence type="ECO:0000313" key="18">
    <source>
        <dbReference type="EMBL" id="GAU09877.1"/>
    </source>
</evidence>
<comment type="similarity">
    <text evidence="4">Belongs to the radical SAM superfamily. KamA family.</text>
</comment>
<organism evidence="18 19">
    <name type="scientific">Desulfoplanes formicivorans</name>
    <dbReference type="NCBI Taxonomy" id="1592317"/>
    <lineage>
        <taxon>Bacteria</taxon>
        <taxon>Pseudomonadati</taxon>
        <taxon>Thermodesulfobacteriota</taxon>
        <taxon>Desulfovibrionia</taxon>
        <taxon>Desulfovibrionales</taxon>
        <taxon>Desulfoplanaceae</taxon>
        <taxon>Desulfoplanes</taxon>
    </lineage>
</organism>
<comment type="cofactor">
    <cofactor evidence="2 15">
        <name>pyridoxal 5'-phosphate</name>
        <dbReference type="ChEBI" id="CHEBI:597326"/>
    </cofactor>
</comment>
<keyword evidence="13" id="KW-0413">Isomerase</keyword>
<evidence type="ECO:0000256" key="9">
    <source>
        <dbReference type="ARBA" id="ARBA00022723"/>
    </source>
</evidence>
<dbReference type="CDD" id="cd01335">
    <property type="entry name" value="Radical_SAM"/>
    <property type="match status" value="1"/>
</dbReference>
<dbReference type="EC" id="5.4.3.2" evidence="5"/>
<dbReference type="InterPro" id="IPR022459">
    <property type="entry name" value="Lysine_aminomutase"/>
</dbReference>
<evidence type="ECO:0000256" key="16">
    <source>
        <dbReference type="SAM" id="MobiDB-lite"/>
    </source>
</evidence>
<dbReference type="InterPro" id="IPR007197">
    <property type="entry name" value="rSAM"/>
</dbReference>
<feature type="domain" description="Radical SAM core" evidence="17">
    <location>
        <begin position="137"/>
        <end position="349"/>
    </location>
</feature>
<dbReference type="PANTHER" id="PTHR30538">
    <property type="entry name" value="LYSINE 2,3-AMINOMUTASE-RELATED"/>
    <property type="match status" value="1"/>
</dbReference>
<dbReference type="PIRSF" id="PIRSF004911">
    <property type="entry name" value="DUF160"/>
    <property type="match status" value="1"/>
</dbReference>
<dbReference type="RefSeq" id="WP_069860102.1">
    <property type="nucleotide sequence ID" value="NZ_BDFE01000020.1"/>
</dbReference>
<protein>
    <recommendedName>
        <fullName evidence="6">L-lysine 2,3-aminomutase</fullName>
        <ecNumber evidence="5">5.4.3.2</ecNumber>
    </recommendedName>
</protein>
<feature type="region of interest" description="Disordered" evidence="16">
    <location>
        <begin position="1"/>
        <end position="20"/>
    </location>
</feature>
<evidence type="ECO:0000259" key="17">
    <source>
        <dbReference type="PROSITE" id="PS51918"/>
    </source>
</evidence>
<dbReference type="Pfam" id="PF12544">
    <property type="entry name" value="LAM_C"/>
    <property type="match status" value="1"/>
</dbReference>
<evidence type="ECO:0000313" key="19">
    <source>
        <dbReference type="Proteomes" id="UP000095200"/>
    </source>
</evidence>
<dbReference type="NCBIfam" id="TIGR00238">
    <property type="entry name" value="KamA family radical SAM protein"/>
    <property type="match status" value="1"/>
</dbReference>
<evidence type="ECO:0000256" key="14">
    <source>
        <dbReference type="PIRSR" id="PIRSR004911-1"/>
    </source>
</evidence>
<evidence type="ECO:0000256" key="1">
    <source>
        <dbReference type="ARBA" id="ARBA00000911"/>
    </source>
</evidence>
<evidence type="ECO:0000256" key="12">
    <source>
        <dbReference type="ARBA" id="ARBA00023014"/>
    </source>
</evidence>
<comment type="catalytic activity">
    <reaction evidence="1">
        <text>L-lysine = (3S)-3,6-diaminohexanoate</text>
        <dbReference type="Rhea" id="RHEA:19177"/>
        <dbReference type="ChEBI" id="CHEBI:32551"/>
        <dbReference type="ChEBI" id="CHEBI:57434"/>
        <dbReference type="EC" id="5.4.3.2"/>
    </reaction>
</comment>
<evidence type="ECO:0000256" key="4">
    <source>
        <dbReference type="ARBA" id="ARBA00008703"/>
    </source>
</evidence>
<dbReference type="InterPro" id="IPR058240">
    <property type="entry name" value="rSAM_sf"/>
</dbReference>
<feature type="modified residue" description="N6-(pyridoxal phosphate)lysine" evidence="15">
    <location>
        <position position="363"/>
    </location>
</feature>
<dbReference type="OrthoDB" id="9768064at2"/>
<evidence type="ECO:0000256" key="8">
    <source>
        <dbReference type="ARBA" id="ARBA00022691"/>
    </source>
</evidence>
<dbReference type="InterPro" id="IPR013785">
    <property type="entry name" value="Aldolase_TIM"/>
</dbReference>
<dbReference type="Proteomes" id="UP000095200">
    <property type="component" value="Unassembled WGS sequence"/>
</dbReference>
<dbReference type="Gene3D" id="6.10.140.1170">
    <property type="match status" value="1"/>
</dbReference>
<reference evidence="19" key="1">
    <citation type="submission" date="2016-06" db="EMBL/GenBank/DDBJ databases">
        <title>Draft genome sequence of Desulfoplanes formicivorans strain Pf12B.</title>
        <authorList>
            <person name="Watanabe M."/>
            <person name="Kojima H."/>
            <person name="Fukui M."/>
        </authorList>
    </citation>
    <scope>NUCLEOTIDE SEQUENCE [LARGE SCALE GENOMIC DNA]</scope>
    <source>
        <strain evidence="19">Pf12B</strain>
    </source>
</reference>
<feature type="binding site" evidence="14">
    <location>
        <position position="158"/>
    </location>
    <ligand>
        <name>[4Fe-4S] cluster</name>
        <dbReference type="ChEBI" id="CHEBI:49883"/>
        <note>4Fe-4S-S-AdoMet</note>
    </ligand>
</feature>
<evidence type="ECO:0000256" key="7">
    <source>
        <dbReference type="ARBA" id="ARBA00022485"/>
    </source>
</evidence>
<keyword evidence="11" id="KW-0408">Iron</keyword>
<accession>A0A194AIG6</accession>
<dbReference type="STRING" id="1592317.DPF_2613"/>
<dbReference type="Pfam" id="PF04055">
    <property type="entry name" value="Radical_SAM"/>
    <property type="match status" value="1"/>
</dbReference>
<dbReference type="SFLD" id="SFLDF00283">
    <property type="entry name" value="L-lysine_2_3-aminomutase_(LAM"/>
    <property type="match status" value="1"/>
</dbReference>
<dbReference type="InterPro" id="IPR003739">
    <property type="entry name" value="Lys_aminomutase/Glu_NH3_mut"/>
</dbReference>
<dbReference type="SFLD" id="SFLDS00029">
    <property type="entry name" value="Radical_SAM"/>
    <property type="match status" value="1"/>
</dbReference>
<dbReference type="InterPro" id="IPR025895">
    <property type="entry name" value="LAM_C_dom"/>
</dbReference>
<evidence type="ECO:0000256" key="6">
    <source>
        <dbReference type="ARBA" id="ARBA00022363"/>
    </source>
</evidence>
<keyword evidence="7 14" id="KW-0004">4Fe-4S</keyword>
<feature type="binding site" evidence="14">
    <location>
        <position position="155"/>
    </location>
    <ligand>
        <name>[4Fe-4S] cluster</name>
        <dbReference type="ChEBI" id="CHEBI:49883"/>
        <note>4Fe-4S-S-AdoMet</note>
    </ligand>
</feature>
<dbReference type="AlphaFoldDB" id="A0A194AIG6"/>
<keyword evidence="8" id="KW-0949">S-adenosyl-L-methionine</keyword>
<dbReference type="PANTHER" id="PTHR30538:SF1">
    <property type="entry name" value="L-LYSINE 2,3-AMINOMUTASE"/>
    <property type="match status" value="1"/>
</dbReference>
<keyword evidence="19" id="KW-1185">Reference proteome</keyword>
<evidence type="ECO:0000256" key="10">
    <source>
        <dbReference type="ARBA" id="ARBA00022898"/>
    </source>
</evidence>
<dbReference type="GO" id="GO:0046872">
    <property type="term" value="F:metal ion binding"/>
    <property type="evidence" value="ECO:0007669"/>
    <property type="project" value="UniProtKB-KW"/>
</dbReference>
<dbReference type="PROSITE" id="PS51918">
    <property type="entry name" value="RADICAL_SAM"/>
    <property type="match status" value="1"/>
</dbReference>
<dbReference type="SUPFAM" id="SSF102114">
    <property type="entry name" value="Radical SAM enzymes"/>
    <property type="match status" value="1"/>
</dbReference>
<comment type="cofactor">
    <cofactor evidence="3">
        <name>[4Fe-4S] cluster</name>
        <dbReference type="ChEBI" id="CHEBI:49883"/>
    </cofactor>
</comment>
<dbReference type="SFLD" id="SFLDG01070">
    <property type="entry name" value="PLP-dependent"/>
    <property type="match status" value="1"/>
</dbReference>
<feature type="compositionally biased region" description="Acidic residues" evidence="16">
    <location>
        <begin position="1"/>
        <end position="12"/>
    </location>
</feature>
<evidence type="ECO:0000256" key="3">
    <source>
        <dbReference type="ARBA" id="ARBA00001966"/>
    </source>
</evidence>
<gene>
    <name evidence="18" type="ORF">DPF_2613</name>
</gene>
<evidence type="ECO:0000256" key="13">
    <source>
        <dbReference type="ARBA" id="ARBA00023235"/>
    </source>
</evidence>
<evidence type="ECO:0000256" key="15">
    <source>
        <dbReference type="PIRSR" id="PIRSR603739-50"/>
    </source>
</evidence>
<keyword evidence="12 14" id="KW-0411">Iron-sulfur</keyword>
<proteinExistence type="inferred from homology"/>
<dbReference type="GO" id="GO:0050066">
    <property type="term" value="F:L-lysine 2,3-aminomutase activity"/>
    <property type="evidence" value="ECO:0007669"/>
    <property type="project" value="UniProtKB-EC"/>
</dbReference>